<sequence>MKPITVHCCTKNLTQQEGLPIITTLARRVTDRRDGTGSSVVNIPIVSFGLALGWVSLASGEAGPEATREAIIASVTTFVASLVGVPLSARALAAGRKVALIATSASFAVCWSLKLASLWGGEWCIVAARIAAGLGGAAAWALSPLLAREMCSARYRGAAVSALALAHNAGVLIMYLAADSSLTHRTVLLWCLGLSMVHCIAFTFVPESPSFLAAKGKNKEARISLAWFRNMSAEDPALETELASLPPPEIEQTPFSLAKEMLKDVQRRRAFIICAIAIIGQEACGILAIFQYAERVFVLAREEIIVSQETSFVDQVLNSTEATSYLMDKVTLREDLALDTVTMLPIAHESMSTELVTPARHAVIIGAVQLVTSALSLYLVERVGRRPLLIWCGLLTGISMSIAAWLVGVSTSGTAIAIAVAIAADSAGLQPAPYAVLADMFHYQYRGCASMLITAGASIGNAIEVAVFPAIVAVGGLRAGLILTAIITLSYAIFAFFAIPETRGRTPEEIYNVIYPIKETKDCESGQEDCSVRNRGTGGETKYKYYADSLLEETTNLASFSRSQVIF</sequence>
<dbReference type="SUPFAM" id="SSF103473">
    <property type="entry name" value="MFS general substrate transporter"/>
    <property type="match status" value="2"/>
</dbReference>
<dbReference type="InterPro" id="IPR050549">
    <property type="entry name" value="MFS_Trehalose_Transporter"/>
</dbReference>
<evidence type="ECO:0000256" key="1">
    <source>
        <dbReference type="ARBA" id="ARBA00004141"/>
    </source>
</evidence>
<comment type="caution">
    <text evidence="7">The sequence shown here is derived from an EMBL/GenBank/DDBJ whole genome shotgun (WGS) entry which is preliminary data.</text>
</comment>
<feature type="transmembrane region" description="Helical" evidence="5">
    <location>
        <begin position="99"/>
        <end position="120"/>
    </location>
</feature>
<evidence type="ECO:0000313" key="7">
    <source>
        <dbReference type="EMBL" id="CAH2251916.1"/>
    </source>
</evidence>
<feature type="transmembrane region" description="Helical" evidence="5">
    <location>
        <begin position="270"/>
        <end position="293"/>
    </location>
</feature>
<proteinExistence type="predicted"/>
<dbReference type="InterPro" id="IPR005828">
    <property type="entry name" value="MFS_sugar_transport-like"/>
</dbReference>
<feature type="transmembrane region" description="Helical" evidence="5">
    <location>
        <begin position="449"/>
        <end position="473"/>
    </location>
</feature>
<evidence type="ECO:0000313" key="8">
    <source>
        <dbReference type="Proteomes" id="UP000838756"/>
    </source>
</evidence>
<dbReference type="InterPro" id="IPR005829">
    <property type="entry name" value="Sugar_transporter_CS"/>
</dbReference>
<dbReference type="Pfam" id="PF00083">
    <property type="entry name" value="Sugar_tr"/>
    <property type="match status" value="2"/>
</dbReference>
<evidence type="ECO:0000259" key="6">
    <source>
        <dbReference type="PROSITE" id="PS50850"/>
    </source>
</evidence>
<evidence type="ECO:0000256" key="3">
    <source>
        <dbReference type="ARBA" id="ARBA00022989"/>
    </source>
</evidence>
<feature type="transmembrane region" description="Helical" evidence="5">
    <location>
        <begin position="158"/>
        <end position="178"/>
    </location>
</feature>
<feature type="transmembrane region" description="Helical" evidence="5">
    <location>
        <begin position="40"/>
        <end position="58"/>
    </location>
</feature>
<reference evidence="7" key="1">
    <citation type="submission" date="2022-03" db="EMBL/GenBank/DDBJ databases">
        <authorList>
            <person name="Lindestad O."/>
        </authorList>
    </citation>
    <scope>NUCLEOTIDE SEQUENCE</scope>
</reference>
<protein>
    <submittedName>
        <fullName evidence="7">Jg13817 protein</fullName>
    </submittedName>
</protein>
<dbReference type="EMBL" id="CAKXAJ010026031">
    <property type="protein sequence ID" value="CAH2251916.1"/>
    <property type="molecule type" value="Genomic_DNA"/>
</dbReference>
<dbReference type="GO" id="GO:0022857">
    <property type="term" value="F:transmembrane transporter activity"/>
    <property type="evidence" value="ECO:0007669"/>
    <property type="project" value="InterPro"/>
</dbReference>
<feature type="domain" description="Major facilitator superfamily (MFS) profile" evidence="6">
    <location>
        <begin position="23"/>
        <end position="503"/>
    </location>
</feature>
<dbReference type="PROSITE" id="PS00216">
    <property type="entry name" value="SUGAR_TRANSPORT_1"/>
    <property type="match status" value="1"/>
</dbReference>
<dbReference type="Gene3D" id="1.20.1250.20">
    <property type="entry name" value="MFS general substrate transporter like domains"/>
    <property type="match status" value="2"/>
</dbReference>
<feature type="transmembrane region" description="Helical" evidence="5">
    <location>
        <begin position="70"/>
        <end position="87"/>
    </location>
</feature>
<feature type="transmembrane region" description="Helical" evidence="5">
    <location>
        <begin position="126"/>
        <end position="146"/>
    </location>
</feature>
<dbReference type="GO" id="GO:0016020">
    <property type="term" value="C:membrane"/>
    <property type="evidence" value="ECO:0007669"/>
    <property type="project" value="UniProtKB-SubCell"/>
</dbReference>
<keyword evidence="2 5" id="KW-0812">Transmembrane</keyword>
<feature type="transmembrane region" description="Helical" evidence="5">
    <location>
        <begin position="388"/>
        <end position="408"/>
    </location>
</feature>
<keyword evidence="4 5" id="KW-0472">Membrane</keyword>
<comment type="subcellular location">
    <subcellularLocation>
        <location evidence="1">Membrane</location>
        <topology evidence="1">Multi-pass membrane protein</topology>
    </subcellularLocation>
</comment>
<evidence type="ECO:0000256" key="5">
    <source>
        <dbReference type="SAM" id="Phobius"/>
    </source>
</evidence>
<dbReference type="OrthoDB" id="5141738at2759"/>
<dbReference type="InterPro" id="IPR036259">
    <property type="entry name" value="MFS_trans_sf"/>
</dbReference>
<keyword evidence="8" id="KW-1185">Reference proteome</keyword>
<organism evidence="7 8">
    <name type="scientific">Pararge aegeria aegeria</name>
    <dbReference type="NCBI Taxonomy" id="348720"/>
    <lineage>
        <taxon>Eukaryota</taxon>
        <taxon>Metazoa</taxon>
        <taxon>Ecdysozoa</taxon>
        <taxon>Arthropoda</taxon>
        <taxon>Hexapoda</taxon>
        <taxon>Insecta</taxon>
        <taxon>Pterygota</taxon>
        <taxon>Neoptera</taxon>
        <taxon>Endopterygota</taxon>
        <taxon>Lepidoptera</taxon>
        <taxon>Glossata</taxon>
        <taxon>Ditrysia</taxon>
        <taxon>Papilionoidea</taxon>
        <taxon>Nymphalidae</taxon>
        <taxon>Satyrinae</taxon>
        <taxon>Satyrini</taxon>
        <taxon>Parargina</taxon>
        <taxon>Pararge</taxon>
    </lineage>
</organism>
<keyword evidence="3 5" id="KW-1133">Transmembrane helix</keyword>
<dbReference type="PROSITE" id="PS50850">
    <property type="entry name" value="MFS"/>
    <property type="match status" value="1"/>
</dbReference>
<evidence type="ECO:0000256" key="2">
    <source>
        <dbReference type="ARBA" id="ARBA00022692"/>
    </source>
</evidence>
<feature type="transmembrane region" description="Helical" evidence="5">
    <location>
        <begin position="479"/>
        <end position="499"/>
    </location>
</feature>
<feature type="transmembrane region" description="Helical" evidence="5">
    <location>
        <begin position="414"/>
        <end position="437"/>
    </location>
</feature>
<gene>
    <name evidence="7" type="primary">jg13817</name>
    <name evidence="7" type="ORF">PAEG_LOCUS22322</name>
</gene>
<feature type="transmembrane region" description="Helical" evidence="5">
    <location>
        <begin position="361"/>
        <end position="381"/>
    </location>
</feature>
<evidence type="ECO:0000256" key="4">
    <source>
        <dbReference type="ARBA" id="ARBA00023136"/>
    </source>
</evidence>
<feature type="transmembrane region" description="Helical" evidence="5">
    <location>
        <begin position="184"/>
        <end position="205"/>
    </location>
</feature>
<dbReference type="InterPro" id="IPR020846">
    <property type="entry name" value="MFS_dom"/>
</dbReference>
<dbReference type="AlphaFoldDB" id="A0A8S4S9C2"/>
<name>A0A8S4S9C2_9NEOP</name>
<dbReference type="PANTHER" id="PTHR48021:SF1">
    <property type="entry name" value="GH07001P-RELATED"/>
    <property type="match status" value="1"/>
</dbReference>
<dbReference type="PANTHER" id="PTHR48021">
    <property type="match status" value="1"/>
</dbReference>
<dbReference type="Proteomes" id="UP000838756">
    <property type="component" value="Unassembled WGS sequence"/>
</dbReference>
<accession>A0A8S4S9C2</accession>